<proteinExistence type="predicted"/>
<gene>
    <name evidence="1" type="ORF">G6F50_011384</name>
</gene>
<name>A0A9P6YU87_9FUNG</name>
<dbReference type="Proteomes" id="UP000740926">
    <property type="component" value="Unassembled WGS sequence"/>
</dbReference>
<reference evidence="1 2" key="1">
    <citation type="journal article" date="2020" name="Microb. Genom.">
        <title>Genetic diversity of clinical and environmental Mucorales isolates obtained from an investigation of mucormycosis cases among solid organ transplant recipients.</title>
        <authorList>
            <person name="Nguyen M.H."/>
            <person name="Kaul D."/>
            <person name="Muto C."/>
            <person name="Cheng S.J."/>
            <person name="Richter R.A."/>
            <person name="Bruno V.M."/>
            <person name="Liu G."/>
            <person name="Beyhan S."/>
            <person name="Sundermann A.J."/>
            <person name="Mounaud S."/>
            <person name="Pasculle A.W."/>
            <person name="Nierman W.C."/>
            <person name="Driscoll E."/>
            <person name="Cumbie R."/>
            <person name="Clancy C.J."/>
            <person name="Dupont C.L."/>
        </authorList>
    </citation>
    <scope>NUCLEOTIDE SEQUENCE [LARGE SCALE GENOMIC DNA]</scope>
    <source>
        <strain evidence="1 2">GL24</strain>
    </source>
</reference>
<dbReference type="EMBL" id="JAANIU010002876">
    <property type="protein sequence ID" value="KAG1564068.1"/>
    <property type="molecule type" value="Genomic_DNA"/>
</dbReference>
<keyword evidence="2" id="KW-1185">Reference proteome</keyword>
<accession>A0A9P6YU87</accession>
<evidence type="ECO:0000313" key="2">
    <source>
        <dbReference type="Proteomes" id="UP000740926"/>
    </source>
</evidence>
<evidence type="ECO:0000313" key="1">
    <source>
        <dbReference type="EMBL" id="KAG1564068.1"/>
    </source>
</evidence>
<protein>
    <submittedName>
        <fullName evidence="1">Uncharacterized protein</fullName>
    </submittedName>
</protein>
<dbReference type="AlphaFoldDB" id="A0A9P6YU87"/>
<comment type="caution">
    <text evidence="1">The sequence shown here is derived from an EMBL/GenBank/DDBJ whole genome shotgun (WGS) entry which is preliminary data.</text>
</comment>
<sequence length="202" mass="23218">MAHLDNLFYDTYTSYEAKVQPDDPLMNTFNPTQLQASYYNPDTDGWCGYCCLAWISLDVPSVVADGCGIIMKQLLLSTLIEHEDNFKTYFASDYDVIKSTLECSPDKTTDWWFIVPDFLWIASIAFKQSFLLFMTDFEKPVLIQHPHAPLPSMISLFFFIDDQLGHGHFKVYKVSQFQMDSAVACVTQDFFNTCFQDLATIQ</sequence>
<organism evidence="1 2">
    <name type="scientific">Rhizopus delemar</name>
    <dbReference type="NCBI Taxonomy" id="936053"/>
    <lineage>
        <taxon>Eukaryota</taxon>
        <taxon>Fungi</taxon>
        <taxon>Fungi incertae sedis</taxon>
        <taxon>Mucoromycota</taxon>
        <taxon>Mucoromycotina</taxon>
        <taxon>Mucoromycetes</taxon>
        <taxon>Mucorales</taxon>
        <taxon>Mucorineae</taxon>
        <taxon>Rhizopodaceae</taxon>
        <taxon>Rhizopus</taxon>
    </lineage>
</organism>